<name>A0A5C1K8V3_9CAUD</name>
<reference evidence="1 2" key="1">
    <citation type="submission" date="2019-06" db="EMBL/GenBank/DDBJ databases">
        <title>A distant relative of Phikzvirus genus phages from a therapeutic phage collection.</title>
        <authorList>
            <person name="Hejnowicz M.S."/>
            <person name="Dabrowski K."/>
            <person name="Gawor J."/>
            <person name="Weber-Dabrowska B."/>
            <person name="Gromadka R."/>
            <person name="Lobocka M.B."/>
        </authorList>
    </citation>
    <scope>NUCLEOTIDE SEQUENCE [LARGE SCALE GENOMIC DNA]</scope>
</reference>
<evidence type="ECO:0000313" key="2">
    <source>
        <dbReference type="Proteomes" id="UP000322144"/>
    </source>
</evidence>
<dbReference type="KEGG" id="vg:77936952"/>
<dbReference type="EMBL" id="MN103543">
    <property type="protein sequence ID" value="QEM41931.1"/>
    <property type="molecule type" value="Genomic_DNA"/>
</dbReference>
<dbReference type="RefSeq" id="YP_010660942.1">
    <property type="nucleotide sequence ID" value="NC_070882.1"/>
</dbReference>
<dbReference type="Proteomes" id="UP000322144">
    <property type="component" value="Segment"/>
</dbReference>
<organism evidence="1 2">
    <name type="scientific">Pseudomonas phage vB_PaeM_PS119XW</name>
    <dbReference type="NCBI Taxonomy" id="2601632"/>
    <lineage>
        <taxon>Viruses</taxon>
        <taxon>Duplodnaviria</taxon>
        <taxon>Heunggongvirae</taxon>
        <taxon>Uroviricota</taxon>
        <taxon>Caudoviricetes</taxon>
        <taxon>Chimalliviridae</taxon>
        <taxon>Pawinskivirus</taxon>
        <taxon>Pawinskivirus PS119XW</taxon>
    </lineage>
</organism>
<proteinExistence type="predicted"/>
<sequence length="170" mass="19109">METPIPEFIPTEPEVLYSELSYEDQLKLTQNVKHRILHGVMTSRVDGTIPTDKESIDSMLKVMDSMDRTTIQNRRTQIEAEGNKSARDLVESMAEFIRQAKNKNPFVAVPGEDNRGSEPDIDNEDLGEFEHAAGEGEIGVINETSEEFNERMRAVAEKKAREEEAALGLS</sequence>
<protein>
    <submittedName>
        <fullName evidence="1">Uncharacterized protein</fullName>
    </submittedName>
</protein>
<dbReference type="GeneID" id="77936952"/>
<evidence type="ECO:0000313" key="1">
    <source>
        <dbReference type="EMBL" id="QEM41931.1"/>
    </source>
</evidence>
<keyword evidence="2" id="KW-1185">Reference proteome</keyword>
<accession>A0A5C1K8V3</accession>